<dbReference type="SUPFAM" id="SSF51735">
    <property type="entry name" value="NAD(P)-binding Rossmann-fold domains"/>
    <property type="match status" value="1"/>
</dbReference>
<dbReference type="InterPro" id="IPR002347">
    <property type="entry name" value="SDR_fam"/>
</dbReference>
<dbReference type="RefSeq" id="WP_121053480.1">
    <property type="nucleotide sequence ID" value="NZ_AP018711.1"/>
</dbReference>
<dbReference type="InterPro" id="IPR036291">
    <property type="entry name" value="NAD(P)-bd_dom_sf"/>
</dbReference>
<dbReference type="GO" id="GO:0016491">
    <property type="term" value="F:oxidoreductase activity"/>
    <property type="evidence" value="ECO:0007669"/>
    <property type="project" value="UniProtKB-KW"/>
</dbReference>
<evidence type="ECO:0000313" key="4">
    <source>
        <dbReference type="EMBL" id="RKS84964.1"/>
    </source>
</evidence>
<dbReference type="PRINTS" id="PR00081">
    <property type="entry name" value="GDHRDH"/>
</dbReference>
<keyword evidence="2" id="KW-0560">Oxidoreductase</keyword>
<evidence type="ECO:0000256" key="1">
    <source>
        <dbReference type="ARBA" id="ARBA00006484"/>
    </source>
</evidence>
<keyword evidence="6" id="KW-1185">Reference proteome</keyword>
<name>A0AAD1D4S3_SPHMI</name>
<reference evidence="3 5" key="1">
    <citation type="submission" date="2018-06" db="EMBL/GenBank/DDBJ databases">
        <title>Complete Genome Sequence of the Microcystin-Degrading Bacterium Sphingosinicella microcystinivorans Strain B-9.</title>
        <authorList>
            <person name="Jin H."/>
            <person name="Nishizawa T."/>
            <person name="Guo Y."/>
            <person name="Nishizawa A."/>
            <person name="Park H."/>
            <person name="Kato H."/>
            <person name="Tsuji K."/>
            <person name="Harada K."/>
        </authorList>
    </citation>
    <scope>NUCLEOTIDE SEQUENCE [LARGE SCALE GENOMIC DNA]</scope>
    <source>
        <strain evidence="3 5">B9</strain>
    </source>
</reference>
<dbReference type="PANTHER" id="PTHR43669">
    <property type="entry name" value="5-KETO-D-GLUCONATE 5-REDUCTASE"/>
    <property type="match status" value="1"/>
</dbReference>
<evidence type="ECO:0000313" key="5">
    <source>
        <dbReference type="Proteomes" id="UP000275727"/>
    </source>
</evidence>
<dbReference type="PANTHER" id="PTHR43669:SF3">
    <property type="entry name" value="ALCOHOL DEHYDROGENASE, PUTATIVE (AFU_ORTHOLOGUE AFUA_3G03445)-RELATED"/>
    <property type="match status" value="1"/>
</dbReference>
<evidence type="ECO:0000256" key="2">
    <source>
        <dbReference type="ARBA" id="ARBA00023002"/>
    </source>
</evidence>
<reference evidence="4 6" key="2">
    <citation type="submission" date="2018-10" db="EMBL/GenBank/DDBJ databases">
        <title>Genomic Encyclopedia of Type Strains, Phase IV (KMG-IV): sequencing the most valuable type-strain genomes for metagenomic binning, comparative biology and taxonomic classification.</title>
        <authorList>
            <person name="Goeker M."/>
        </authorList>
    </citation>
    <scope>NUCLEOTIDE SEQUENCE [LARGE SCALE GENOMIC DNA]</scope>
    <source>
        <strain evidence="4 6">DSM 19791</strain>
    </source>
</reference>
<dbReference type="AlphaFoldDB" id="A0AAD1D4S3"/>
<dbReference type="EMBL" id="RBWX01000012">
    <property type="protein sequence ID" value="RKS84964.1"/>
    <property type="molecule type" value="Genomic_DNA"/>
</dbReference>
<dbReference type="Pfam" id="PF00106">
    <property type="entry name" value="adh_short"/>
    <property type="match status" value="1"/>
</dbReference>
<dbReference type="InterPro" id="IPR020904">
    <property type="entry name" value="Sc_DH/Rdtase_CS"/>
</dbReference>
<dbReference type="CDD" id="cd05233">
    <property type="entry name" value="SDR_c"/>
    <property type="match status" value="1"/>
</dbReference>
<accession>A0AAD1D4S3</accession>
<sequence>MTLRKTLLITGGSRGIGLAAARRFAEEGYDVISLSRSAAALDGATHIAADFADPAWTAAAAGPVCAALAGSDSICLVHNSALQIPGSTAEIDVDGLRRSLEVNVVAPAALNRIVLPLMPRGSSILYVGSTLSQRATRGMAAYAASKHAVAGLMRSTAQDLGGTGIHTACICPGFTDTEMLRSYGGDALKHLASLVTQQRLITPREIADLLLHAALNPIVNGSMIQADLGFIEP</sequence>
<comment type="similarity">
    <text evidence="1">Belongs to the short-chain dehydrogenases/reductases (SDR) family.</text>
</comment>
<dbReference type="Proteomes" id="UP000276029">
    <property type="component" value="Unassembled WGS sequence"/>
</dbReference>
<dbReference type="PROSITE" id="PS00061">
    <property type="entry name" value="ADH_SHORT"/>
    <property type="match status" value="1"/>
</dbReference>
<dbReference type="Gene3D" id="3.40.50.720">
    <property type="entry name" value="NAD(P)-binding Rossmann-like Domain"/>
    <property type="match status" value="1"/>
</dbReference>
<dbReference type="Proteomes" id="UP000275727">
    <property type="component" value="Chromosome"/>
</dbReference>
<gene>
    <name evidence="4" type="ORF">DFR51_3564</name>
    <name evidence="3" type="ORF">SmB9_10350</name>
</gene>
<dbReference type="KEGG" id="smic:SmB9_10350"/>
<evidence type="ECO:0000313" key="6">
    <source>
        <dbReference type="Proteomes" id="UP000276029"/>
    </source>
</evidence>
<evidence type="ECO:0000313" key="3">
    <source>
        <dbReference type="EMBL" id="BBE33377.1"/>
    </source>
</evidence>
<dbReference type="EMBL" id="AP018711">
    <property type="protein sequence ID" value="BBE33377.1"/>
    <property type="molecule type" value="Genomic_DNA"/>
</dbReference>
<protein>
    <submittedName>
        <fullName evidence="3">Short-chain dehydrogenase</fullName>
    </submittedName>
    <submittedName>
        <fullName evidence="4">Short-subunit dehydrogenase</fullName>
    </submittedName>
</protein>
<proteinExistence type="inferred from homology"/>
<organism evidence="3 5">
    <name type="scientific">Sphingosinicella microcystinivorans</name>
    <dbReference type="NCBI Taxonomy" id="335406"/>
    <lineage>
        <taxon>Bacteria</taxon>
        <taxon>Pseudomonadati</taxon>
        <taxon>Pseudomonadota</taxon>
        <taxon>Alphaproteobacteria</taxon>
        <taxon>Sphingomonadales</taxon>
        <taxon>Sphingosinicellaceae</taxon>
        <taxon>Sphingosinicella</taxon>
    </lineage>
</organism>